<evidence type="ECO:0000313" key="2">
    <source>
        <dbReference type="EMBL" id="MEC3863453.1"/>
    </source>
</evidence>
<keyword evidence="1" id="KW-0472">Membrane</keyword>
<keyword evidence="1" id="KW-0812">Transmembrane</keyword>
<dbReference type="Proteomes" id="UP001348149">
    <property type="component" value="Unassembled WGS sequence"/>
</dbReference>
<dbReference type="EMBL" id="JAYLLH010000066">
    <property type="protein sequence ID" value="MEC3863453.1"/>
    <property type="molecule type" value="Genomic_DNA"/>
</dbReference>
<dbReference type="RefSeq" id="WP_326299564.1">
    <property type="nucleotide sequence ID" value="NZ_JAYLLH010000066.1"/>
</dbReference>
<evidence type="ECO:0000313" key="3">
    <source>
        <dbReference type="Proteomes" id="UP001348149"/>
    </source>
</evidence>
<comment type="caution">
    <text evidence="2">The sequence shown here is derived from an EMBL/GenBank/DDBJ whole genome shotgun (WGS) entry which is preliminary data.</text>
</comment>
<evidence type="ECO:0008006" key="4">
    <source>
        <dbReference type="Google" id="ProtNLM"/>
    </source>
</evidence>
<sequence length="71" mass="7601">MLSTQTKTVIFISAIVSGLLNYAGLSLGIPSDDWWMLTLCALTGLVVTLIISAFWNHAFAVVPDLTTGAME</sequence>
<evidence type="ECO:0000256" key="1">
    <source>
        <dbReference type="SAM" id="Phobius"/>
    </source>
</evidence>
<organism evidence="2 3">
    <name type="scientific">Mesobacterium hydrothermale</name>
    <dbReference type="NCBI Taxonomy" id="3111907"/>
    <lineage>
        <taxon>Bacteria</taxon>
        <taxon>Pseudomonadati</taxon>
        <taxon>Pseudomonadota</taxon>
        <taxon>Alphaproteobacteria</taxon>
        <taxon>Rhodobacterales</taxon>
        <taxon>Roseobacteraceae</taxon>
        <taxon>Mesobacterium</taxon>
    </lineage>
</organism>
<feature type="transmembrane region" description="Helical" evidence="1">
    <location>
        <begin position="9"/>
        <end position="29"/>
    </location>
</feature>
<name>A0ABU6HPR6_9RHOB</name>
<reference evidence="2 3" key="1">
    <citation type="submission" date="2024-01" db="EMBL/GenBank/DDBJ databases">
        <title>Mesobacterium rodlantinim sp. nov., isolated from shallow sea hydrothermal systems off Kueishantao Island.</title>
        <authorList>
            <person name="Su Z."/>
            <person name="Tang K."/>
        </authorList>
    </citation>
    <scope>NUCLEOTIDE SEQUENCE [LARGE SCALE GENOMIC DNA]</scope>
    <source>
        <strain evidence="2 3">TK19101</strain>
    </source>
</reference>
<keyword evidence="1" id="KW-1133">Transmembrane helix</keyword>
<accession>A0ABU6HPR6</accession>
<proteinExistence type="predicted"/>
<gene>
    <name evidence="2" type="ORF">VK792_19405</name>
</gene>
<keyword evidence="3" id="KW-1185">Reference proteome</keyword>
<feature type="transmembrane region" description="Helical" evidence="1">
    <location>
        <begin position="35"/>
        <end position="55"/>
    </location>
</feature>
<protein>
    <recommendedName>
        <fullName evidence="4">Holin</fullName>
    </recommendedName>
</protein>